<name>A0AAN9BK17_9CAEN</name>
<dbReference type="PANTHER" id="PTHR15698">
    <property type="entry name" value="PROTEIN CBG15099"/>
    <property type="match status" value="1"/>
</dbReference>
<gene>
    <name evidence="2" type="ORF">V1264_014993</name>
</gene>
<keyword evidence="3" id="KW-1185">Reference proteome</keyword>
<evidence type="ECO:0000313" key="2">
    <source>
        <dbReference type="EMBL" id="KAK7107002.1"/>
    </source>
</evidence>
<evidence type="ECO:0000313" key="3">
    <source>
        <dbReference type="Proteomes" id="UP001374579"/>
    </source>
</evidence>
<dbReference type="Proteomes" id="UP001374579">
    <property type="component" value="Unassembled WGS sequence"/>
</dbReference>
<comment type="caution">
    <text evidence="2">The sequence shown here is derived from an EMBL/GenBank/DDBJ whole genome shotgun (WGS) entry which is preliminary data.</text>
</comment>
<organism evidence="2 3">
    <name type="scientific">Littorina saxatilis</name>
    <dbReference type="NCBI Taxonomy" id="31220"/>
    <lineage>
        <taxon>Eukaryota</taxon>
        <taxon>Metazoa</taxon>
        <taxon>Spiralia</taxon>
        <taxon>Lophotrochozoa</taxon>
        <taxon>Mollusca</taxon>
        <taxon>Gastropoda</taxon>
        <taxon>Caenogastropoda</taxon>
        <taxon>Littorinimorpha</taxon>
        <taxon>Littorinoidea</taxon>
        <taxon>Littorinidae</taxon>
        <taxon>Littorina</taxon>
    </lineage>
</organism>
<protein>
    <recommendedName>
        <fullName evidence="1">Phytanoyl-CoA hydroxylase-interacting protein-like C-terminal domain-containing protein</fullName>
    </recommendedName>
</protein>
<sequence>MTAASQESTWLQTNAQQTFLSGSDFRFGHDGSRTSQFHFIDNCAKTVDPDAASNSSSAVYSLSDISLTSSSCSEKDVAGAEVSPSETKVSSEFLFLPPCSSTCRENAAADLAFQPSYSPPCSPDSGSECLPCCDDDIDTNINETDKDWRPMSSGSGHSVSSQMFDVVSMRDKLEAQREYLIGSFQRQPGLPQALTARPRYPPVEKPTSLKMKEKLHKFGRATQRFWNSKILRRHPAAQRCEIQLQGFGDGVERLILIINCHKGHGAETLHVYMPSVASLFESDRVVLPKFLLPNSSGERMTVSAYGIAVQNNDQLPIFSEVVISGVCTIYSGSTLMTGQVELQPHRPCHSLTGHSKAMQSSGSSVNTSYSGNNSYSLSTLPTPVARHFTELCVLQKANPFHEYFAMSSSSCDHPAAFTAQLAPGNYHAVCSYRLTNGPVAGTFPVDSATPAAFFTAYTDKVGVADDLKVAATMEVQVSRKGPLLLRSLPLLKLPGFNLEALMTTLRTGQNYTATNSQSAAGDVDTPDKALHICAWDMVATQQTHKKTTQANNLLVESMMEMSGSSSSQPPTTTNPRLSTGNLEYVLLPPLSVFNMGVSLYFANSWSYYDKHYVTLVLCKKGSPCQQVCKRNFHKLDPYNNPFLFRKRYFDPEPGVAVYASGNVNVEVVYSNSDTIQQLISSCSENVYFSKVQVGGV</sequence>
<dbReference type="EMBL" id="JBAMIC010000004">
    <property type="protein sequence ID" value="KAK7107002.1"/>
    <property type="molecule type" value="Genomic_DNA"/>
</dbReference>
<dbReference type="InterPro" id="IPR045545">
    <property type="entry name" value="PHYIP/PHIPL_C"/>
</dbReference>
<proteinExistence type="predicted"/>
<reference evidence="2 3" key="1">
    <citation type="submission" date="2024-02" db="EMBL/GenBank/DDBJ databases">
        <title>Chromosome-scale genome assembly of the rough periwinkle Littorina saxatilis.</title>
        <authorList>
            <person name="De Jode A."/>
            <person name="Faria R."/>
            <person name="Formenti G."/>
            <person name="Sims Y."/>
            <person name="Smith T.P."/>
            <person name="Tracey A."/>
            <person name="Wood J.M.D."/>
            <person name="Zagrodzka Z.B."/>
            <person name="Johannesson K."/>
            <person name="Butlin R.K."/>
            <person name="Leder E.H."/>
        </authorList>
    </citation>
    <scope>NUCLEOTIDE SEQUENCE [LARGE SCALE GENOMIC DNA]</scope>
    <source>
        <strain evidence="2">Snail1</strain>
        <tissue evidence="2">Muscle</tissue>
    </source>
</reference>
<evidence type="ECO:0000259" key="1">
    <source>
        <dbReference type="Pfam" id="PF19281"/>
    </source>
</evidence>
<accession>A0AAN9BK17</accession>
<dbReference type="InterPro" id="IPR042868">
    <property type="entry name" value="PHYHIP/PHYHIPL"/>
</dbReference>
<dbReference type="AlphaFoldDB" id="A0AAN9BK17"/>
<feature type="domain" description="Phytanoyl-CoA hydroxylase-interacting protein-like C-terminal" evidence="1">
    <location>
        <begin position="591"/>
        <end position="672"/>
    </location>
</feature>
<dbReference type="Pfam" id="PF19281">
    <property type="entry name" value="PHYHIP_C"/>
    <property type="match status" value="1"/>
</dbReference>